<evidence type="ECO:0000313" key="5">
    <source>
        <dbReference type="Proteomes" id="UP001291309"/>
    </source>
</evidence>
<proteinExistence type="predicted"/>
<dbReference type="InterPro" id="IPR011990">
    <property type="entry name" value="TPR-like_helical_dom_sf"/>
</dbReference>
<accession>A0ABU5HH41</accession>
<evidence type="ECO:0000313" key="4">
    <source>
        <dbReference type="EMBL" id="MDY7232774.1"/>
    </source>
</evidence>
<dbReference type="PANTHER" id="PTHR45586:SF1">
    <property type="entry name" value="LIPOPOLYSACCHARIDE ASSEMBLY PROTEIN B"/>
    <property type="match status" value="1"/>
</dbReference>
<dbReference type="Pfam" id="PF13432">
    <property type="entry name" value="TPR_16"/>
    <property type="match status" value="2"/>
</dbReference>
<gene>
    <name evidence="4" type="ORF">SYV04_40685</name>
</gene>
<evidence type="ECO:0000256" key="2">
    <source>
        <dbReference type="ARBA" id="ARBA00022803"/>
    </source>
</evidence>
<reference evidence="4 5" key="1">
    <citation type="submission" date="2023-12" db="EMBL/GenBank/DDBJ databases">
        <title>the genome sequence of Hyalangium sp. s54d21.</title>
        <authorList>
            <person name="Zhang X."/>
        </authorList>
    </citation>
    <scope>NUCLEOTIDE SEQUENCE [LARGE SCALE GENOMIC DNA]</scope>
    <source>
        <strain evidence="5">s54d21</strain>
    </source>
</reference>
<sequence>MKTARLSCALVALLPALSWAQAAPSQALRRTAPLSPVAQEGLQLAQQGCQSDGYEPELCERAIARLEEAAREDPEGVDVQVALAQAYWNRGQVESPQSRGRQSWRQRSVDTLQRMVDRKVKDARPYYELSLRQEEDAKRTPLLERTVELEPRHPRARQDMAWGLLRQGRADEALRAYKEHMEASPVKDRQEARENLRFADEMARRKGPRQAAQVLETVMKQTREERRSERCLLFQAVDPRLAESAPVVRGELQALRPYCTDTQHLDRAVELERQGRVDEAVTALEQQVATNPKPEETHVMLERLYERKGQVAKAAEATARELRAKPDVRELCERFRKVSPLTLRAMNKETVEAVRRQCREP</sequence>
<dbReference type="Proteomes" id="UP001291309">
    <property type="component" value="Unassembled WGS sequence"/>
</dbReference>
<dbReference type="Gene3D" id="1.25.40.10">
    <property type="entry name" value="Tetratricopeptide repeat domain"/>
    <property type="match status" value="2"/>
</dbReference>
<keyword evidence="5" id="KW-1185">Reference proteome</keyword>
<name>A0ABU5HH41_9BACT</name>
<dbReference type="PANTHER" id="PTHR45586">
    <property type="entry name" value="TPR REPEAT-CONTAINING PROTEIN PA4667"/>
    <property type="match status" value="1"/>
</dbReference>
<keyword evidence="2" id="KW-0802">TPR repeat</keyword>
<protein>
    <submittedName>
        <fullName evidence="4">Tetratricopeptide repeat protein</fullName>
    </submittedName>
</protein>
<dbReference type="RefSeq" id="WP_321551489.1">
    <property type="nucleotide sequence ID" value="NZ_JAXIVS010000023.1"/>
</dbReference>
<keyword evidence="1" id="KW-0677">Repeat</keyword>
<dbReference type="SUPFAM" id="SSF48452">
    <property type="entry name" value="TPR-like"/>
    <property type="match status" value="1"/>
</dbReference>
<evidence type="ECO:0000256" key="1">
    <source>
        <dbReference type="ARBA" id="ARBA00022737"/>
    </source>
</evidence>
<feature type="chain" id="PRO_5045292954" evidence="3">
    <location>
        <begin position="23"/>
        <end position="361"/>
    </location>
</feature>
<keyword evidence="3" id="KW-0732">Signal</keyword>
<dbReference type="EMBL" id="JAXIVS010000023">
    <property type="protein sequence ID" value="MDY7232774.1"/>
    <property type="molecule type" value="Genomic_DNA"/>
</dbReference>
<evidence type="ECO:0000256" key="3">
    <source>
        <dbReference type="SAM" id="SignalP"/>
    </source>
</evidence>
<organism evidence="4 5">
    <name type="scientific">Hyalangium rubrum</name>
    <dbReference type="NCBI Taxonomy" id="3103134"/>
    <lineage>
        <taxon>Bacteria</taxon>
        <taxon>Pseudomonadati</taxon>
        <taxon>Myxococcota</taxon>
        <taxon>Myxococcia</taxon>
        <taxon>Myxococcales</taxon>
        <taxon>Cystobacterineae</taxon>
        <taxon>Archangiaceae</taxon>
        <taxon>Hyalangium</taxon>
    </lineage>
</organism>
<dbReference type="InterPro" id="IPR051012">
    <property type="entry name" value="CellSynth/LPSAsmb/PSIAsmb"/>
</dbReference>
<feature type="signal peptide" evidence="3">
    <location>
        <begin position="1"/>
        <end position="22"/>
    </location>
</feature>
<comment type="caution">
    <text evidence="4">The sequence shown here is derived from an EMBL/GenBank/DDBJ whole genome shotgun (WGS) entry which is preliminary data.</text>
</comment>